<sequence>MRKVLPFKVVGPPVRHACGTRMSDMLGTRKECPRAHRTVSDPGALHPFVAFPPAYSNLRARLFPGLTHVG</sequence>
<dbReference type="Proteomes" id="UP001499878">
    <property type="component" value="Unassembled WGS sequence"/>
</dbReference>
<dbReference type="EMBL" id="BAABJR010000007">
    <property type="protein sequence ID" value="GAA5209364.1"/>
    <property type="molecule type" value="Genomic_DNA"/>
</dbReference>
<name>A0ABP9T2C7_9ACTN</name>
<keyword evidence="2" id="KW-1185">Reference proteome</keyword>
<protein>
    <submittedName>
        <fullName evidence="1">Uncharacterized protein</fullName>
    </submittedName>
</protein>
<accession>A0ABP9T2C7</accession>
<evidence type="ECO:0000313" key="1">
    <source>
        <dbReference type="EMBL" id="GAA5209364.1"/>
    </source>
</evidence>
<gene>
    <name evidence="1" type="ORF">GCM10023323_32560</name>
</gene>
<proteinExistence type="predicted"/>
<evidence type="ECO:0000313" key="2">
    <source>
        <dbReference type="Proteomes" id="UP001499878"/>
    </source>
</evidence>
<organism evidence="1 2">
    <name type="scientific">Streptomyces thinghirensis</name>
    <dbReference type="NCBI Taxonomy" id="551547"/>
    <lineage>
        <taxon>Bacteria</taxon>
        <taxon>Bacillati</taxon>
        <taxon>Actinomycetota</taxon>
        <taxon>Actinomycetes</taxon>
        <taxon>Kitasatosporales</taxon>
        <taxon>Streptomycetaceae</taxon>
        <taxon>Streptomyces</taxon>
    </lineage>
</organism>
<comment type="caution">
    <text evidence="1">The sequence shown here is derived from an EMBL/GenBank/DDBJ whole genome shotgun (WGS) entry which is preliminary data.</text>
</comment>
<reference evidence="2" key="1">
    <citation type="journal article" date="2019" name="Int. J. Syst. Evol. Microbiol.">
        <title>The Global Catalogue of Microorganisms (GCM) 10K type strain sequencing project: providing services to taxonomists for standard genome sequencing and annotation.</title>
        <authorList>
            <consortium name="The Broad Institute Genomics Platform"/>
            <consortium name="The Broad Institute Genome Sequencing Center for Infectious Disease"/>
            <person name="Wu L."/>
            <person name="Ma J."/>
        </authorList>
    </citation>
    <scope>NUCLEOTIDE SEQUENCE [LARGE SCALE GENOMIC DNA]</scope>
    <source>
        <strain evidence="2">JCM 18306</strain>
    </source>
</reference>